<name>A0A835B8F5_9POAL</name>
<dbReference type="PROSITE" id="PS51752">
    <property type="entry name" value="JACALIN_LECTIN"/>
    <property type="match status" value="1"/>
</dbReference>
<organism evidence="4 5">
    <name type="scientific">Digitaria exilis</name>
    <dbReference type="NCBI Taxonomy" id="1010633"/>
    <lineage>
        <taxon>Eukaryota</taxon>
        <taxon>Viridiplantae</taxon>
        <taxon>Streptophyta</taxon>
        <taxon>Embryophyta</taxon>
        <taxon>Tracheophyta</taxon>
        <taxon>Spermatophyta</taxon>
        <taxon>Magnoliopsida</taxon>
        <taxon>Liliopsida</taxon>
        <taxon>Poales</taxon>
        <taxon>Poaceae</taxon>
        <taxon>PACMAD clade</taxon>
        <taxon>Panicoideae</taxon>
        <taxon>Panicodae</taxon>
        <taxon>Paniceae</taxon>
        <taxon>Anthephorinae</taxon>
        <taxon>Digitaria</taxon>
    </lineage>
</organism>
<keyword evidence="2" id="KW-0430">Lectin</keyword>
<evidence type="ECO:0000313" key="5">
    <source>
        <dbReference type="Proteomes" id="UP000636709"/>
    </source>
</evidence>
<keyword evidence="5" id="KW-1185">Reference proteome</keyword>
<dbReference type="SMART" id="SM00915">
    <property type="entry name" value="Jacalin"/>
    <property type="match status" value="1"/>
</dbReference>
<accession>A0A835B8F5</accession>
<dbReference type="SUPFAM" id="SSF51101">
    <property type="entry name" value="Mannose-binding lectins"/>
    <property type="match status" value="1"/>
</dbReference>
<protein>
    <recommendedName>
        <fullName evidence="3">Jacalin-type lectin domain-containing protein</fullName>
    </recommendedName>
</protein>
<dbReference type="PANTHER" id="PTHR46506">
    <property type="entry name" value="OS05G0143600 PROTEIN"/>
    <property type="match status" value="1"/>
</dbReference>
<dbReference type="Proteomes" id="UP000636709">
    <property type="component" value="Unassembled WGS sequence"/>
</dbReference>
<proteinExistence type="inferred from homology"/>
<dbReference type="CDD" id="cd09612">
    <property type="entry name" value="Jacalin"/>
    <property type="match status" value="1"/>
</dbReference>
<dbReference type="OrthoDB" id="654502at2759"/>
<dbReference type="InterPro" id="IPR001229">
    <property type="entry name" value="Jacalin-like_lectin_dom"/>
</dbReference>
<evidence type="ECO:0000256" key="2">
    <source>
        <dbReference type="ARBA" id="ARBA00022734"/>
    </source>
</evidence>
<feature type="domain" description="Jacalin-type lectin" evidence="3">
    <location>
        <begin position="2"/>
        <end position="144"/>
    </location>
</feature>
<dbReference type="InterPro" id="IPR033734">
    <property type="entry name" value="Jacalin-like_lectin_dom_plant"/>
</dbReference>
<comment type="caution">
    <text evidence="4">The sequence shown here is derived from an EMBL/GenBank/DDBJ whole genome shotgun (WGS) entry which is preliminary data.</text>
</comment>
<dbReference type="EMBL" id="JACEFO010001972">
    <property type="protein sequence ID" value="KAF8690782.1"/>
    <property type="molecule type" value="Genomic_DNA"/>
</dbReference>
<dbReference type="FunFam" id="2.100.10.30:FF:000001">
    <property type="entry name" value="Jacalin-related lectin 33"/>
    <property type="match status" value="1"/>
</dbReference>
<gene>
    <name evidence="4" type="ORF">HU200_041171</name>
</gene>
<evidence type="ECO:0000256" key="1">
    <source>
        <dbReference type="ARBA" id="ARBA00006568"/>
    </source>
</evidence>
<evidence type="ECO:0000313" key="4">
    <source>
        <dbReference type="EMBL" id="KAF8690782.1"/>
    </source>
</evidence>
<dbReference type="GO" id="GO:0030246">
    <property type="term" value="F:carbohydrate binding"/>
    <property type="evidence" value="ECO:0007669"/>
    <property type="project" value="UniProtKB-KW"/>
</dbReference>
<dbReference type="AlphaFoldDB" id="A0A835B8F5"/>
<dbReference type="Gene3D" id="2.100.10.30">
    <property type="entry name" value="Jacalin-like lectin domain"/>
    <property type="match status" value="1"/>
</dbReference>
<sequence>MVDKIGPWGGNGGRPCDIKVASYRLESVTICCGTVVDAIAFSYWDRNMKGHKSQLWGGVGGSVHKIYLGASEFLMEVSGTFSPFRGPSDVITSLTLVTNVHHYGPFGVPQGTQFCIRVKKNNSIVGFFGRSGDYLDAIGVYVRPFCSSD</sequence>
<dbReference type="InterPro" id="IPR036404">
    <property type="entry name" value="Jacalin-like_lectin_dom_sf"/>
</dbReference>
<reference evidence="4" key="1">
    <citation type="submission" date="2020-07" db="EMBL/GenBank/DDBJ databases">
        <title>Genome sequence and genetic diversity analysis of an under-domesticated orphan crop, white fonio (Digitaria exilis).</title>
        <authorList>
            <person name="Bennetzen J.L."/>
            <person name="Chen S."/>
            <person name="Ma X."/>
            <person name="Wang X."/>
            <person name="Yssel A.E.J."/>
            <person name="Chaluvadi S.R."/>
            <person name="Johnson M."/>
            <person name="Gangashetty P."/>
            <person name="Hamidou F."/>
            <person name="Sanogo M.D."/>
            <person name="Zwaenepoel A."/>
            <person name="Wallace J."/>
            <person name="Van De Peer Y."/>
            <person name="Van Deynze A."/>
        </authorList>
    </citation>
    <scope>NUCLEOTIDE SEQUENCE</scope>
    <source>
        <tissue evidence="4">Leaves</tissue>
    </source>
</reference>
<dbReference type="Pfam" id="PF01419">
    <property type="entry name" value="Jacalin"/>
    <property type="match status" value="1"/>
</dbReference>
<evidence type="ECO:0000259" key="3">
    <source>
        <dbReference type="PROSITE" id="PS51752"/>
    </source>
</evidence>
<comment type="similarity">
    <text evidence="1">Belongs to the jacalin lectin family.</text>
</comment>